<dbReference type="InterPro" id="IPR050898">
    <property type="entry name" value="Plant_acyltransferase"/>
</dbReference>
<protein>
    <recommendedName>
        <fullName evidence="5">Benzyl alcohol O-benzoyltransferase</fullName>
    </recommendedName>
</protein>
<evidence type="ECO:0000256" key="2">
    <source>
        <dbReference type="ARBA" id="ARBA00022679"/>
    </source>
</evidence>
<dbReference type="EMBL" id="JAMYWD010000012">
    <property type="protein sequence ID" value="KAJ4950062.1"/>
    <property type="molecule type" value="Genomic_DNA"/>
</dbReference>
<name>A0A9Q0GLI4_9MAGN</name>
<proteinExistence type="inferred from homology"/>
<comment type="caution">
    <text evidence="3">The sequence shown here is derived from an EMBL/GenBank/DDBJ whole genome shotgun (WGS) entry which is preliminary data.</text>
</comment>
<evidence type="ECO:0000313" key="3">
    <source>
        <dbReference type="EMBL" id="KAJ4950062.1"/>
    </source>
</evidence>
<accession>A0A9Q0GLI4</accession>
<sequence>MTSYSPTSLEFTVRRREPELIAPAKPTPHEFKYLSDIDDQEGLRFQLPHLQIYRNEPTMIGQDPVTVIRKAIAEALVFYYPLAGRLSERPGRKLVVDCTGEGILFIEADANVRLEQFGDALYPPFPCLDELLYNVPGSSGILGCPLLLIQVTRLMCGGFIFAIRLNHTMCDAVGQTRFVSAVVEIARGARAPSVPPVWERELLSSRDPPRVTFLHREYDDVPDTKGTLLPRDDMVHRSFFFGPTEVAALRKHLPSQLRTCTKFELLTACIWRCRTIAIQPDPEEDVRVMCIVNARAKFNQPLPVGYYGNVFAYTAAVTSAEKLCKYPLEYALELVKKAKGDVTEEYMRSVADLMVLKGRPKFTCVRAYVVSDLTRIGFSELDFGWGKPVYAAPAEAGVAIFHIPFKNHKGEVGILVPIWLPELAMERLVKEIESMIKEPRMDRIENTSTTPLKSAM</sequence>
<evidence type="ECO:0000313" key="4">
    <source>
        <dbReference type="Proteomes" id="UP001141806"/>
    </source>
</evidence>
<keyword evidence="2" id="KW-0808">Transferase</keyword>
<evidence type="ECO:0008006" key="5">
    <source>
        <dbReference type="Google" id="ProtNLM"/>
    </source>
</evidence>
<dbReference type="AlphaFoldDB" id="A0A9Q0GLI4"/>
<dbReference type="PANTHER" id="PTHR31147">
    <property type="entry name" value="ACYL TRANSFERASE 4"/>
    <property type="match status" value="1"/>
</dbReference>
<keyword evidence="4" id="KW-1185">Reference proteome</keyword>
<dbReference type="InterPro" id="IPR023213">
    <property type="entry name" value="CAT-like_dom_sf"/>
</dbReference>
<reference evidence="3" key="1">
    <citation type="journal article" date="2023" name="Plant J.">
        <title>The genome of the king protea, Protea cynaroides.</title>
        <authorList>
            <person name="Chang J."/>
            <person name="Duong T.A."/>
            <person name="Schoeman C."/>
            <person name="Ma X."/>
            <person name="Roodt D."/>
            <person name="Barker N."/>
            <person name="Li Z."/>
            <person name="Van de Peer Y."/>
            <person name="Mizrachi E."/>
        </authorList>
    </citation>
    <scope>NUCLEOTIDE SEQUENCE</scope>
    <source>
        <tissue evidence="3">Young leaves</tissue>
    </source>
</reference>
<dbReference type="Gene3D" id="3.30.559.10">
    <property type="entry name" value="Chloramphenicol acetyltransferase-like domain"/>
    <property type="match status" value="2"/>
</dbReference>
<dbReference type="PANTHER" id="PTHR31147:SF66">
    <property type="entry name" value="OS05G0315700 PROTEIN"/>
    <property type="match status" value="1"/>
</dbReference>
<gene>
    <name evidence="3" type="ORF">NE237_026894</name>
</gene>
<organism evidence="3 4">
    <name type="scientific">Protea cynaroides</name>
    <dbReference type="NCBI Taxonomy" id="273540"/>
    <lineage>
        <taxon>Eukaryota</taxon>
        <taxon>Viridiplantae</taxon>
        <taxon>Streptophyta</taxon>
        <taxon>Embryophyta</taxon>
        <taxon>Tracheophyta</taxon>
        <taxon>Spermatophyta</taxon>
        <taxon>Magnoliopsida</taxon>
        <taxon>Proteales</taxon>
        <taxon>Proteaceae</taxon>
        <taxon>Protea</taxon>
    </lineage>
</organism>
<comment type="similarity">
    <text evidence="1">Belongs to the plant acyltransferase family.</text>
</comment>
<dbReference type="OrthoDB" id="1483986at2759"/>
<dbReference type="Proteomes" id="UP001141806">
    <property type="component" value="Unassembled WGS sequence"/>
</dbReference>
<evidence type="ECO:0000256" key="1">
    <source>
        <dbReference type="ARBA" id="ARBA00009861"/>
    </source>
</evidence>
<dbReference type="GO" id="GO:0016740">
    <property type="term" value="F:transferase activity"/>
    <property type="evidence" value="ECO:0007669"/>
    <property type="project" value="UniProtKB-KW"/>
</dbReference>
<dbReference type="Pfam" id="PF02458">
    <property type="entry name" value="Transferase"/>
    <property type="match status" value="1"/>
</dbReference>